<comment type="caution">
    <text evidence="2">The sequence shown here is derived from an EMBL/GenBank/DDBJ whole genome shotgun (WGS) entry which is preliminary data.</text>
</comment>
<feature type="domain" description="Pvc16 N-terminal" evidence="1">
    <location>
        <begin position="9"/>
        <end position="183"/>
    </location>
</feature>
<evidence type="ECO:0000313" key="3">
    <source>
        <dbReference type="Proteomes" id="UP000624279"/>
    </source>
</evidence>
<dbReference type="EMBL" id="JACOGA010000017">
    <property type="protein sequence ID" value="MBC3875302.1"/>
    <property type="molecule type" value="Genomic_DNA"/>
</dbReference>
<keyword evidence="3" id="KW-1185">Reference proteome</keyword>
<sequence length="197" mass="21818">MINAAISQLAFQLNQYFKNNFQVLEDVVVVSNLMELDGSLVPNANNKLVLMLVNIEKDTVPYQSNPIRRGNDQRLLQHSAPLFLNLYVMLAANFGGGNYAEALKTISNAIGYFQQQAVFDRHNTPGLDVRIEKLILDIENLKIPDLNNLWSLLGGKYLPSVFYKVRMVTVDNSGVIGQVPVITQADQGVLAPDGGLM</sequence>
<evidence type="ECO:0000313" key="2">
    <source>
        <dbReference type="EMBL" id="MBC3875302.1"/>
    </source>
</evidence>
<organism evidence="2 3">
    <name type="scientific">Undibacterium flavidum</name>
    <dbReference type="NCBI Taxonomy" id="2762297"/>
    <lineage>
        <taxon>Bacteria</taxon>
        <taxon>Pseudomonadati</taxon>
        <taxon>Pseudomonadota</taxon>
        <taxon>Betaproteobacteria</taxon>
        <taxon>Burkholderiales</taxon>
        <taxon>Oxalobacteraceae</taxon>
        <taxon>Undibacterium</taxon>
    </lineage>
</organism>
<name>A0ABR6YFI3_9BURK</name>
<reference evidence="2 3" key="1">
    <citation type="submission" date="2020-08" db="EMBL/GenBank/DDBJ databases">
        <title>Novel species isolated from subtropical streams in China.</title>
        <authorList>
            <person name="Lu H."/>
        </authorList>
    </citation>
    <scope>NUCLEOTIDE SEQUENCE [LARGE SCALE GENOMIC DNA]</scope>
    <source>
        <strain evidence="2 3">LX15W</strain>
    </source>
</reference>
<dbReference type="InterPro" id="IPR025351">
    <property type="entry name" value="Pvc16_N"/>
</dbReference>
<dbReference type="RefSeq" id="WP_186943272.1">
    <property type="nucleotide sequence ID" value="NZ_JACOGA010000017.1"/>
</dbReference>
<gene>
    <name evidence="2" type="ORF">H8K55_17065</name>
</gene>
<proteinExistence type="predicted"/>
<dbReference type="Pfam" id="PF14065">
    <property type="entry name" value="Pvc16_N"/>
    <property type="match status" value="1"/>
</dbReference>
<dbReference type="Proteomes" id="UP000624279">
    <property type="component" value="Unassembled WGS sequence"/>
</dbReference>
<accession>A0ABR6YFI3</accession>
<protein>
    <submittedName>
        <fullName evidence="2">DUF4255 domain-containing protein</fullName>
    </submittedName>
</protein>
<evidence type="ECO:0000259" key="1">
    <source>
        <dbReference type="Pfam" id="PF14065"/>
    </source>
</evidence>